<reference evidence="1 2" key="1">
    <citation type="journal article" date="2018" name="Appl. Microbiol. Biotechnol.">
        <title>Co-cultivation of the strictly anaerobic methanogen Methanosarcina barkeri with aerobic methanotrophs in an oxygen-limited membrane bioreactor.</title>
        <authorList>
            <person name="In 't Zandt M.H."/>
            <person name="van den Bosch T.J.M."/>
            <person name="Rijkers R."/>
            <person name="van Kessel M.A.H.J."/>
            <person name="Jetten M.S.M."/>
            <person name="Welte C.U."/>
        </authorList>
    </citation>
    <scope>NUCLEOTIDE SEQUENCE [LARGE SCALE GENOMIC DNA]</scope>
    <source>
        <strain evidence="1 2">DSM 17706</strain>
    </source>
</reference>
<comment type="caution">
    <text evidence="1">The sequence shown here is derived from an EMBL/GenBank/DDBJ whole genome shotgun (WGS) entry which is preliminary data.</text>
</comment>
<evidence type="ECO:0000313" key="1">
    <source>
        <dbReference type="EMBL" id="PWB94435.1"/>
    </source>
</evidence>
<keyword evidence="2" id="KW-1185">Reference proteome</keyword>
<accession>A0A2U1SS62</accession>
<proteinExistence type="predicted"/>
<evidence type="ECO:0000313" key="2">
    <source>
        <dbReference type="Proteomes" id="UP000245137"/>
    </source>
</evidence>
<organism evidence="1 2">
    <name type="scientific">Methylosinus sporium</name>
    <dbReference type="NCBI Taxonomy" id="428"/>
    <lineage>
        <taxon>Bacteria</taxon>
        <taxon>Pseudomonadati</taxon>
        <taxon>Pseudomonadota</taxon>
        <taxon>Alphaproteobacteria</taxon>
        <taxon>Hyphomicrobiales</taxon>
        <taxon>Methylocystaceae</taxon>
        <taxon>Methylosinus</taxon>
    </lineage>
</organism>
<gene>
    <name evidence="1" type="ORF">C5689_07895</name>
</gene>
<dbReference type="Proteomes" id="UP000245137">
    <property type="component" value="Unassembled WGS sequence"/>
</dbReference>
<sequence>MLMPAVTSTDLRIFLPPCINFPRRQKHVVMYFLYIFYGAGSDARPPRYAETRGENIDVETAQRHSATCRRAGLAKHRR</sequence>
<protein>
    <submittedName>
        <fullName evidence="1">Uncharacterized protein</fullName>
    </submittedName>
</protein>
<name>A0A2U1SS62_METSR</name>
<dbReference type="AlphaFoldDB" id="A0A2U1SS62"/>
<dbReference type="EMBL" id="PUIV01000008">
    <property type="protein sequence ID" value="PWB94435.1"/>
    <property type="molecule type" value="Genomic_DNA"/>
</dbReference>